<dbReference type="SUPFAM" id="SSF103473">
    <property type="entry name" value="MFS general substrate transporter"/>
    <property type="match status" value="1"/>
</dbReference>
<dbReference type="Proteomes" id="UP000029628">
    <property type="component" value="Unassembled WGS sequence"/>
</dbReference>
<dbReference type="PROSITE" id="PS50850">
    <property type="entry name" value="MFS"/>
    <property type="match status" value="1"/>
</dbReference>
<keyword evidence="3 6" id="KW-0812">Transmembrane</keyword>
<evidence type="ECO:0000313" key="8">
    <source>
        <dbReference type="EMBL" id="KGF48111.1"/>
    </source>
</evidence>
<evidence type="ECO:0000256" key="5">
    <source>
        <dbReference type="ARBA" id="ARBA00023136"/>
    </source>
</evidence>
<comment type="caution">
    <text evidence="8">The sequence shown here is derived from an EMBL/GenBank/DDBJ whole genome shotgun (WGS) entry which is preliminary data.</text>
</comment>
<dbReference type="PANTHER" id="PTHR23511:SF5">
    <property type="entry name" value="MAJOR FACILITATOR-TYPE TRANSPORTER HXNZ-RELATED"/>
    <property type="match status" value="1"/>
</dbReference>
<feature type="transmembrane region" description="Helical" evidence="6">
    <location>
        <begin position="256"/>
        <end position="281"/>
    </location>
</feature>
<dbReference type="GO" id="GO:0005886">
    <property type="term" value="C:plasma membrane"/>
    <property type="evidence" value="ECO:0007669"/>
    <property type="project" value="UniProtKB-SubCell"/>
</dbReference>
<feature type="transmembrane region" description="Helical" evidence="6">
    <location>
        <begin position="293"/>
        <end position="312"/>
    </location>
</feature>
<dbReference type="InterPro" id="IPR020846">
    <property type="entry name" value="MFS_dom"/>
</dbReference>
<reference evidence="8 9" key="1">
    <citation type="submission" date="2014-07" db="EMBL/GenBank/DDBJ databases">
        <authorList>
            <person name="McCorrison J."/>
            <person name="Sanka R."/>
            <person name="Torralba M."/>
            <person name="Gillis M."/>
            <person name="Haft D.H."/>
            <person name="Methe B."/>
            <person name="Sutton G."/>
            <person name="Nelson K.E."/>
        </authorList>
    </citation>
    <scope>NUCLEOTIDE SEQUENCE [LARGE SCALE GENOMIC DNA]</scope>
    <source>
        <strain evidence="8 9">DNF00314</strain>
    </source>
</reference>
<dbReference type="InterPro" id="IPR005829">
    <property type="entry name" value="Sugar_transporter_CS"/>
</dbReference>
<dbReference type="PROSITE" id="PS00217">
    <property type="entry name" value="SUGAR_TRANSPORT_2"/>
    <property type="match status" value="1"/>
</dbReference>
<dbReference type="InterPro" id="IPR036259">
    <property type="entry name" value="MFS_trans_sf"/>
</dbReference>
<dbReference type="CDD" id="cd17316">
    <property type="entry name" value="MFS_SV2_like"/>
    <property type="match status" value="1"/>
</dbReference>
<feature type="transmembrane region" description="Helical" evidence="6">
    <location>
        <begin position="109"/>
        <end position="130"/>
    </location>
</feature>
<evidence type="ECO:0000259" key="7">
    <source>
        <dbReference type="PROSITE" id="PS50850"/>
    </source>
</evidence>
<dbReference type="Gene3D" id="1.20.1250.20">
    <property type="entry name" value="MFS general substrate transporter like domains"/>
    <property type="match status" value="1"/>
</dbReference>
<dbReference type="InterPro" id="IPR005828">
    <property type="entry name" value="MFS_sugar_transport-like"/>
</dbReference>
<comment type="subcellular location">
    <subcellularLocation>
        <location evidence="1">Cell membrane</location>
        <topology evidence="1">Multi-pass membrane protein</topology>
    </subcellularLocation>
</comment>
<gene>
    <name evidence="8" type="ORF">HMPREF0872_00480</name>
</gene>
<keyword evidence="4 6" id="KW-1133">Transmembrane helix</keyword>
<feature type="domain" description="Major facilitator superfamily (MFS) profile" evidence="7">
    <location>
        <begin position="18"/>
        <end position="433"/>
    </location>
</feature>
<organism evidence="8 9">
    <name type="scientific">Veillonella montpellierensis DNF00314</name>
    <dbReference type="NCBI Taxonomy" id="1401067"/>
    <lineage>
        <taxon>Bacteria</taxon>
        <taxon>Bacillati</taxon>
        <taxon>Bacillota</taxon>
        <taxon>Negativicutes</taxon>
        <taxon>Veillonellales</taxon>
        <taxon>Veillonellaceae</taxon>
        <taxon>Veillonella</taxon>
    </lineage>
</organism>
<dbReference type="GO" id="GO:0022857">
    <property type="term" value="F:transmembrane transporter activity"/>
    <property type="evidence" value="ECO:0007669"/>
    <property type="project" value="InterPro"/>
</dbReference>
<keyword evidence="2" id="KW-0813">Transport</keyword>
<evidence type="ECO:0000256" key="3">
    <source>
        <dbReference type="ARBA" id="ARBA00022692"/>
    </source>
</evidence>
<feature type="transmembrane region" description="Helical" evidence="6">
    <location>
        <begin position="409"/>
        <end position="430"/>
    </location>
</feature>
<feature type="transmembrane region" description="Helical" evidence="6">
    <location>
        <begin position="170"/>
        <end position="187"/>
    </location>
</feature>
<proteinExistence type="predicted"/>
<dbReference type="Pfam" id="PF00083">
    <property type="entry name" value="Sugar_tr"/>
    <property type="match status" value="1"/>
</dbReference>
<sequence>MILDTLNSMKICRFHYRLLVLAGIGWAFDAMDTGIISFIIPMLVKEWHISSSAIGLLGSIGLFGMAIGAILGGTLADHYGRTKIFTWSMIVYGVATALSAIAPNYELLLFFRLLVGLGLGAELPVAATLLTEYSPQAYRGRFMVALESFWAVGWLAAALVAYAIIPIYGWRFGLLVGAIPALYTGIIRRHIPESLRYLLKTGQLLEANKVVQYLESETKQPLGSVTHDDSQVYTNSLVTHLNVKDLLNRDYRVRTIMLWLLWFGIIFSYYGIFLWLPTLVYQQGFTVVKTFEYILLMTLAQLPGYYCAAMLVDWLGRRYTLAIFLLGSGIASYFFGHAETETILLMWGALMSFFNLGAWGVLYTYTPELYPTRIRGLGSGWAAGIGRIGGIIAPLLVGTLLSYKISVDSIFFMFATVFVIIAIVVILLGIEKKNTSLEE</sequence>
<evidence type="ECO:0000256" key="2">
    <source>
        <dbReference type="ARBA" id="ARBA00022448"/>
    </source>
</evidence>
<dbReference type="AlphaFoldDB" id="A0A096AN42"/>
<dbReference type="eggNOG" id="COG2271">
    <property type="taxonomic scope" value="Bacteria"/>
</dbReference>
<accession>A0A096AN42</accession>
<keyword evidence="9" id="KW-1185">Reference proteome</keyword>
<evidence type="ECO:0000256" key="6">
    <source>
        <dbReference type="SAM" id="Phobius"/>
    </source>
</evidence>
<keyword evidence="5 6" id="KW-0472">Membrane</keyword>
<feature type="transmembrane region" description="Helical" evidence="6">
    <location>
        <begin position="142"/>
        <end position="164"/>
    </location>
</feature>
<feature type="transmembrane region" description="Helical" evidence="6">
    <location>
        <begin position="52"/>
        <end position="72"/>
    </location>
</feature>
<feature type="transmembrane region" description="Helical" evidence="6">
    <location>
        <begin position="344"/>
        <end position="365"/>
    </location>
</feature>
<evidence type="ECO:0000256" key="1">
    <source>
        <dbReference type="ARBA" id="ARBA00004651"/>
    </source>
</evidence>
<protein>
    <submittedName>
        <fullName evidence="8">Major facilitator transporter</fullName>
    </submittedName>
</protein>
<dbReference type="EMBL" id="JRNT01000005">
    <property type="protein sequence ID" value="KGF48111.1"/>
    <property type="molecule type" value="Genomic_DNA"/>
</dbReference>
<feature type="transmembrane region" description="Helical" evidence="6">
    <location>
        <begin position="18"/>
        <end position="40"/>
    </location>
</feature>
<evidence type="ECO:0000256" key="4">
    <source>
        <dbReference type="ARBA" id="ARBA00022989"/>
    </source>
</evidence>
<feature type="transmembrane region" description="Helical" evidence="6">
    <location>
        <begin position="319"/>
        <end position="338"/>
    </location>
</feature>
<dbReference type="PANTHER" id="PTHR23511">
    <property type="entry name" value="SYNAPTIC VESICLE GLYCOPROTEIN 2"/>
    <property type="match status" value="1"/>
</dbReference>
<feature type="transmembrane region" description="Helical" evidence="6">
    <location>
        <begin position="84"/>
        <end position="103"/>
    </location>
</feature>
<evidence type="ECO:0000313" key="9">
    <source>
        <dbReference type="Proteomes" id="UP000029628"/>
    </source>
</evidence>
<feature type="transmembrane region" description="Helical" evidence="6">
    <location>
        <begin position="377"/>
        <end position="397"/>
    </location>
</feature>
<name>A0A096AN42_9FIRM</name>